<dbReference type="Pfam" id="PF02906">
    <property type="entry name" value="Fe_hyd_lg_C"/>
    <property type="match status" value="1"/>
</dbReference>
<name>A0A645EMJ5_9ZZZZ</name>
<dbReference type="AlphaFoldDB" id="A0A645EMJ5"/>
<dbReference type="EC" id="1.12.1.3" evidence="2"/>
<dbReference type="InterPro" id="IPR050340">
    <property type="entry name" value="Cytosolic_Fe-S_CAF"/>
</dbReference>
<dbReference type="InterPro" id="IPR009016">
    <property type="entry name" value="Fe_hydrogenase"/>
</dbReference>
<sequence>MIREFGLDFASLPEENFDSPLGKSTGAGVIFGTTGGVMEAALRTVADVVTGQNLKEIEYKAVRGMETVREATLKIGDSEVKVAAVHTLKAAKAMMERVKKGDTDYKFIEVMACPGGCIGGGGQPVPVDADVRRARREALFTCDEACALRKSHENPEIIELYSTWLGKPLGEKAHHLLHTKYNQQKRN</sequence>
<accession>A0A645EMJ5</accession>
<dbReference type="EMBL" id="VSSQ01047859">
    <property type="protein sequence ID" value="MPN01884.1"/>
    <property type="molecule type" value="Genomic_DNA"/>
</dbReference>
<dbReference type="Pfam" id="PF02256">
    <property type="entry name" value="Fe_hyd_SSU"/>
    <property type="match status" value="1"/>
</dbReference>
<dbReference type="Gene3D" id="3.40.950.10">
    <property type="entry name" value="Fe-only Hydrogenase (Larger Subunit), Chain L, domain 3"/>
    <property type="match status" value="1"/>
</dbReference>
<gene>
    <name evidence="2" type="primary">hndD_40</name>
    <name evidence="2" type="ORF">SDC9_149097</name>
</gene>
<dbReference type="SMART" id="SM00902">
    <property type="entry name" value="Fe_hyd_SSU"/>
    <property type="match status" value="1"/>
</dbReference>
<proteinExistence type="predicted"/>
<evidence type="ECO:0000259" key="1">
    <source>
        <dbReference type="SMART" id="SM00902"/>
    </source>
</evidence>
<reference evidence="2" key="1">
    <citation type="submission" date="2019-08" db="EMBL/GenBank/DDBJ databases">
        <authorList>
            <person name="Kucharzyk K."/>
            <person name="Murdoch R.W."/>
            <person name="Higgins S."/>
            <person name="Loffler F."/>
        </authorList>
    </citation>
    <scope>NUCLEOTIDE SEQUENCE</scope>
</reference>
<keyword evidence="2" id="KW-0560">Oxidoreductase</keyword>
<protein>
    <submittedName>
        <fullName evidence="2">NADP-reducing hydrogenase subunit HndD</fullName>
        <ecNumber evidence="2">1.12.1.3</ecNumber>
    </submittedName>
</protein>
<feature type="domain" description="Iron hydrogenase small subunit" evidence="1">
    <location>
        <begin position="126"/>
        <end position="185"/>
    </location>
</feature>
<dbReference type="Gene3D" id="4.10.260.20">
    <property type="entry name" value="Iron hydrogenase, small subunit"/>
    <property type="match status" value="1"/>
</dbReference>
<dbReference type="GO" id="GO:0050583">
    <property type="term" value="F:hydrogen dehydrogenase (NADP+) activity"/>
    <property type="evidence" value="ECO:0007669"/>
    <property type="project" value="UniProtKB-EC"/>
</dbReference>
<organism evidence="2">
    <name type="scientific">bioreactor metagenome</name>
    <dbReference type="NCBI Taxonomy" id="1076179"/>
    <lineage>
        <taxon>unclassified sequences</taxon>
        <taxon>metagenomes</taxon>
        <taxon>ecological metagenomes</taxon>
    </lineage>
</organism>
<evidence type="ECO:0000313" key="2">
    <source>
        <dbReference type="EMBL" id="MPN01884.1"/>
    </source>
</evidence>
<comment type="caution">
    <text evidence="2">The sequence shown here is derived from an EMBL/GenBank/DDBJ whole genome shotgun (WGS) entry which is preliminary data.</text>
</comment>
<dbReference type="InterPro" id="IPR003149">
    <property type="entry name" value="Fe_hydrogenase_ssu"/>
</dbReference>
<dbReference type="InterPro" id="IPR004108">
    <property type="entry name" value="Fe_hydrogenase_lsu_C"/>
</dbReference>
<dbReference type="PANTHER" id="PTHR11615">
    <property type="entry name" value="NITRATE, FORMATE, IRON DEHYDROGENASE"/>
    <property type="match status" value="1"/>
</dbReference>
<dbReference type="InterPro" id="IPR036991">
    <property type="entry name" value="Fe_hydrogenase_ssu_sf"/>
</dbReference>
<dbReference type="SUPFAM" id="SSF53920">
    <property type="entry name" value="Fe-only hydrogenase"/>
    <property type="match status" value="1"/>
</dbReference>